<evidence type="ECO:0000313" key="3">
    <source>
        <dbReference type="EMBL" id="SHN64274.1"/>
    </source>
</evidence>
<feature type="region of interest" description="Disordered" evidence="1">
    <location>
        <begin position="173"/>
        <end position="193"/>
    </location>
</feature>
<dbReference type="RefSeq" id="WP_178139187.1">
    <property type="nucleotide sequence ID" value="NZ_FRDF01000017.1"/>
</dbReference>
<dbReference type="EMBL" id="FRDF01000017">
    <property type="protein sequence ID" value="SHN64274.1"/>
    <property type="molecule type" value="Genomic_DNA"/>
</dbReference>
<dbReference type="AlphaFoldDB" id="A0A1M7T0P7"/>
<protein>
    <recommendedName>
        <fullName evidence="2">MmeI-like N-terminal domain-containing protein</fullName>
    </recommendedName>
</protein>
<proteinExistence type="predicted"/>
<accession>A0A1M7T0P7</accession>
<gene>
    <name evidence="3" type="ORF">SAMN02745193_02712</name>
</gene>
<evidence type="ECO:0000259" key="2">
    <source>
        <dbReference type="Pfam" id="PF20464"/>
    </source>
</evidence>
<dbReference type="Proteomes" id="UP000184391">
    <property type="component" value="Unassembled WGS sequence"/>
</dbReference>
<dbReference type="STRING" id="198312.SAMN02745193_02712"/>
<name>A0A1M7T0P7_9SPHN</name>
<sequence length="193" mass="22559">MRLGWDEIKRRAKAFSDEWQHAHYEKGETQLFYNAFFQIFGISVRQVGSFERRVDSFDASRRGFIDLFWPGTLIVEQKSAGRDLLAAQSQALDYFDWLPEREQPRFVLTCDFQNWRLLDLEERKELRFHLQDLHKHISAFDFMLGRKVSFDTQAGVTIKATELMGLPTKVVSHPLRQRPRPGGTPVRALRSTG</sequence>
<dbReference type="InterPro" id="IPR046817">
    <property type="entry name" value="MmeI_N"/>
</dbReference>
<keyword evidence="4" id="KW-1185">Reference proteome</keyword>
<reference evidence="4" key="1">
    <citation type="submission" date="2016-12" db="EMBL/GenBank/DDBJ databases">
        <authorList>
            <person name="Varghese N."/>
            <person name="Submissions S."/>
        </authorList>
    </citation>
    <scope>NUCLEOTIDE SEQUENCE [LARGE SCALE GENOMIC DNA]</scope>
    <source>
        <strain evidence="4">DSM 11032</strain>
    </source>
</reference>
<organism evidence="3 4">
    <name type="scientific">Erythrobacter sanguineus</name>
    <dbReference type="NCBI Taxonomy" id="198312"/>
    <lineage>
        <taxon>Bacteria</taxon>
        <taxon>Pseudomonadati</taxon>
        <taxon>Pseudomonadota</taxon>
        <taxon>Alphaproteobacteria</taxon>
        <taxon>Sphingomonadales</taxon>
        <taxon>Erythrobacteraceae</taxon>
        <taxon>Erythrobacter/Porphyrobacter group</taxon>
        <taxon>Erythrobacter</taxon>
    </lineage>
</organism>
<evidence type="ECO:0000313" key="4">
    <source>
        <dbReference type="Proteomes" id="UP000184391"/>
    </source>
</evidence>
<feature type="domain" description="MmeI-like N-terminal" evidence="2">
    <location>
        <begin position="11"/>
        <end position="165"/>
    </location>
</feature>
<evidence type="ECO:0000256" key="1">
    <source>
        <dbReference type="SAM" id="MobiDB-lite"/>
    </source>
</evidence>
<dbReference type="Pfam" id="PF20464">
    <property type="entry name" value="MmeI_N"/>
    <property type="match status" value="1"/>
</dbReference>